<accession>A0A0F3IFY1</accession>
<organism evidence="1 2">
    <name type="scientific">Methylocucumis oryzae</name>
    <dbReference type="NCBI Taxonomy" id="1632867"/>
    <lineage>
        <taxon>Bacteria</taxon>
        <taxon>Pseudomonadati</taxon>
        <taxon>Pseudomonadota</taxon>
        <taxon>Gammaproteobacteria</taxon>
        <taxon>Methylococcales</taxon>
        <taxon>Methylococcaceae</taxon>
        <taxon>Methylocucumis</taxon>
    </lineage>
</organism>
<reference evidence="2" key="1">
    <citation type="submission" date="2015-03" db="EMBL/GenBank/DDBJ databases">
        <title>Draft genome sequence of a novel methanotroph (Sn10-6) isolated from flooded ricefield rhizosphere in India.</title>
        <authorList>
            <person name="Pandit P.S."/>
            <person name="Pore S.D."/>
            <person name="Arora P."/>
            <person name="Kapse N.G."/>
            <person name="Dhakephalkar P.K."/>
            <person name="Rahalkar M.C."/>
        </authorList>
    </citation>
    <scope>NUCLEOTIDE SEQUENCE [LARGE SCALE GENOMIC DNA]</scope>
    <source>
        <strain evidence="2">Sn10-6</strain>
    </source>
</reference>
<proteinExistence type="predicted"/>
<evidence type="ECO:0000313" key="1">
    <source>
        <dbReference type="EMBL" id="KJV05651.1"/>
    </source>
</evidence>
<dbReference type="PATRIC" id="fig|1632867.3.peg.2158"/>
<gene>
    <name evidence="1" type="ORF">VZ94_16640</name>
</gene>
<dbReference type="AlphaFoldDB" id="A0A0F3IFY1"/>
<protein>
    <submittedName>
        <fullName evidence="1">Uncharacterized protein</fullName>
    </submittedName>
</protein>
<comment type="caution">
    <text evidence="1">The sequence shown here is derived from an EMBL/GenBank/DDBJ whole genome shotgun (WGS) entry which is preliminary data.</text>
</comment>
<dbReference type="Proteomes" id="UP000033684">
    <property type="component" value="Unassembled WGS sequence"/>
</dbReference>
<reference evidence="1 2" key="2">
    <citation type="journal article" date="2016" name="Microb. Ecol.">
        <title>Genome Characteristics of a Novel Type I Methanotroph (Sn10-6) Isolated from a Flooded Indian Rice Field.</title>
        <authorList>
            <person name="Rahalkar M.C."/>
            <person name="Pandit P.S."/>
            <person name="Dhakephalkar P.K."/>
            <person name="Pore S."/>
            <person name="Arora P."/>
            <person name="Kapse N."/>
        </authorList>
    </citation>
    <scope>NUCLEOTIDE SEQUENCE [LARGE SCALE GENOMIC DNA]</scope>
    <source>
        <strain evidence="1 2">Sn10-6</strain>
    </source>
</reference>
<evidence type="ECO:0000313" key="2">
    <source>
        <dbReference type="Proteomes" id="UP000033684"/>
    </source>
</evidence>
<dbReference type="EMBL" id="LAJX01000191">
    <property type="protein sequence ID" value="KJV05651.1"/>
    <property type="molecule type" value="Genomic_DNA"/>
</dbReference>
<name>A0A0F3IFY1_9GAMM</name>
<keyword evidence="2" id="KW-1185">Reference proteome</keyword>
<sequence>MCISALVYADSTAQTPAKTTELLYLKILQGLQQKPGVLPTLPDVPNPYGALYNPEAIIPPQCYTRTEGERNPCYVCHQNAVKGRENTMNDGDLQAEYSFSDIGFTNHWQNLFEDRSAKVAAISDDAILKWVNEDNYSALASRLRTAKFKGWIPDLAHLEQGQAAFDADGFAKDGSHWVAFNYKPLPSTFWPTNGSTDDVMIRLPEAFRTNSKGQYSADVYKANLAILEAKIKGLNSISSLSIDEKAVGQDLNGDNLLTTANQISKLEHYVGAAEKEFIDTFLYPEHTEFLHTVRYLGINDDGQITLSKRMKEVRYMRKWKAYRKIMYRRFYQEEGFEKDAGNLPGYTDLGQRGLDNGMGWAVQGFIEDKNGHLRASTFEENMFCMGCHNSIGSTIDKTFSFPRKVDGAKGWTYINLKGMPDAPNQGETEGEILTYFKRVGGGDEFRSNTEMKQRWFNADGTVNQAKVKAAKDLYELLTPSKERALLLNKAYRTIVDEQDFIYGRDATVTPPKNVYDKIDSKTAPTLPNERIYPWDIRLDWQASDLK</sequence>